<gene>
    <name evidence="1" type="ORF">MNBD_GAMMA13-2068</name>
</gene>
<evidence type="ECO:0000313" key="1">
    <source>
        <dbReference type="EMBL" id="VAW82223.1"/>
    </source>
</evidence>
<organism evidence="1">
    <name type="scientific">hydrothermal vent metagenome</name>
    <dbReference type="NCBI Taxonomy" id="652676"/>
    <lineage>
        <taxon>unclassified sequences</taxon>
        <taxon>metagenomes</taxon>
        <taxon>ecological metagenomes</taxon>
    </lineage>
</organism>
<accession>A0A3B0Z1V0</accession>
<reference evidence="1" key="1">
    <citation type="submission" date="2018-06" db="EMBL/GenBank/DDBJ databases">
        <authorList>
            <person name="Zhirakovskaya E."/>
        </authorList>
    </citation>
    <scope>NUCLEOTIDE SEQUENCE</scope>
</reference>
<protein>
    <submittedName>
        <fullName evidence="1">Uncharacterized protein</fullName>
    </submittedName>
</protein>
<proteinExistence type="predicted"/>
<name>A0A3B0Z1V0_9ZZZZ</name>
<dbReference type="EMBL" id="UOFK01000303">
    <property type="protein sequence ID" value="VAW82223.1"/>
    <property type="molecule type" value="Genomic_DNA"/>
</dbReference>
<dbReference type="AlphaFoldDB" id="A0A3B0Z1V0"/>
<sequence length="50" mass="5845">MIKRTLWLDRIQQAGIATGKKRGWEIITKEDLECLAAIHQNSKYPLKKIH</sequence>